<keyword evidence="2" id="KW-1185">Reference proteome</keyword>
<organism evidence="1 2">
    <name type="scientific">Scleromatobacter humisilvae</name>
    <dbReference type="NCBI Taxonomy" id="2897159"/>
    <lineage>
        <taxon>Bacteria</taxon>
        <taxon>Pseudomonadati</taxon>
        <taxon>Pseudomonadota</taxon>
        <taxon>Betaproteobacteria</taxon>
        <taxon>Burkholderiales</taxon>
        <taxon>Sphaerotilaceae</taxon>
        <taxon>Scleromatobacter</taxon>
    </lineage>
</organism>
<dbReference type="AlphaFoldDB" id="A0A9X2C3S2"/>
<comment type="caution">
    <text evidence="1">The sequence shown here is derived from an EMBL/GenBank/DDBJ whole genome shotgun (WGS) entry which is preliminary data.</text>
</comment>
<accession>A0A9X2C3S2</accession>
<dbReference type="EMBL" id="JAJLJH010000006">
    <property type="protein sequence ID" value="MCK9688010.1"/>
    <property type="molecule type" value="Genomic_DNA"/>
</dbReference>
<evidence type="ECO:0000313" key="1">
    <source>
        <dbReference type="EMBL" id="MCK9688010.1"/>
    </source>
</evidence>
<sequence>MNQATFNFAPKGKRADIAATRLVAAKAPVRDVAPANDVDPGDAIGFEFARYGMVPPAPCLWPGHPIREGWERGRRAMARRTRPATLAVTRWLALRLAAWQRGEAFDDHQITPQVLRSLEVATHCPVTGRALQDDACVVPIDLQRGWVAGNLVLLSPTIAERWTTIDWAMARDCLARAEAEPEILVDGLPLRHWRRIVALKSLATPLPHDEAARIPLHVLPPNRIRLVNPIQELQAVLTLQLAVAGWGQRARGIAESLPVALRNEFNLFFNSLLAQALRQGHGSAKAEMRDALATAWGDDVVMRRWGRFAALVDAPLAETLVERLTREPMPGLYVVRHGEVEAKQAMAA</sequence>
<protein>
    <submittedName>
        <fullName evidence="1">Uncharacterized protein</fullName>
    </submittedName>
</protein>
<name>A0A9X2C3S2_9BURK</name>
<gene>
    <name evidence="1" type="ORF">LPC04_20080</name>
</gene>
<reference evidence="1" key="1">
    <citation type="submission" date="2021-11" db="EMBL/GenBank/DDBJ databases">
        <title>BS-T2-15 a new species belonging to the Comamonadaceae family isolated from the soil of a French oak forest.</title>
        <authorList>
            <person name="Mieszkin S."/>
            <person name="Alain K."/>
        </authorList>
    </citation>
    <scope>NUCLEOTIDE SEQUENCE</scope>
    <source>
        <strain evidence="1">BS-T2-15</strain>
    </source>
</reference>
<evidence type="ECO:0000313" key="2">
    <source>
        <dbReference type="Proteomes" id="UP001139353"/>
    </source>
</evidence>
<dbReference type="Proteomes" id="UP001139353">
    <property type="component" value="Unassembled WGS sequence"/>
</dbReference>
<dbReference type="RefSeq" id="WP_275684051.1">
    <property type="nucleotide sequence ID" value="NZ_JAJLJH010000006.1"/>
</dbReference>
<proteinExistence type="predicted"/>